<gene>
    <name evidence="5" type="ORF">TH19_11640</name>
</gene>
<dbReference type="InterPro" id="IPR035418">
    <property type="entry name" value="AraC-bd_2"/>
</dbReference>
<evidence type="ECO:0000259" key="4">
    <source>
        <dbReference type="PROSITE" id="PS01124"/>
    </source>
</evidence>
<dbReference type="PANTHER" id="PTHR46796">
    <property type="entry name" value="HTH-TYPE TRANSCRIPTIONAL ACTIVATOR RHAS-RELATED"/>
    <property type="match status" value="1"/>
</dbReference>
<keyword evidence="3" id="KW-0804">Transcription</keyword>
<comment type="caution">
    <text evidence="5">The sequence shown here is derived from an EMBL/GenBank/DDBJ whole genome shotgun (WGS) entry which is preliminary data.</text>
</comment>
<name>A0A367W6X2_9PROT</name>
<dbReference type="Pfam" id="PF14525">
    <property type="entry name" value="AraC_binding_2"/>
    <property type="match status" value="1"/>
</dbReference>
<dbReference type="InterPro" id="IPR009057">
    <property type="entry name" value="Homeodomain-like_sf"/>
</dbReference>
<dbReference type="PROSITE" id="PS01124">
    <property type="entry name" value="HTH_ARAC_FAMILY_2"/>
    <property type="match status" value="1"/>
</dbReference>
<dbReference type="EMBL" id="JPWF01000006">
    <property type="protein sequence ID" value="RCK37185.1"/>
    <property type="molecule type" value="Genomic_DNA"/>
</dbReference>
<dbReference type="PANTHER" id="PTHR46796:SF6">
    <property type="entry name" value="ARAC SUBFAMILY"/>
    <property type="match status" value="1"/>
</dbReference>
<evidence type="ECO:0000256" key="3">
    <source>
        <dbReference type="ARBA" id="ARBA00023163"/>
    </source>
</evidence>
<protein>
    <recommendedName>
        <fullName evidence="4">HTH araC/xylS-type domain-containing protein</fullName>
    </recommendedName>
</protein>
<dbReference type="Pfam" id="PF12833">
    <property type="entry name" value="HTH_18"/>
    <property type="match status" value="1"/>
</dbReference>
<feature type="domain" description="HTH araC/xylS-type" evidence="4">
    <location>
        <begin position="234"/>
        <end position="334"/>
    </location>
</feature>
<accession>A0A367W6X2</accession>
<evidence type="ECO:0000313" key="5">
    <source>
        <dbReference type="EMBL" id="RCK37185.1"/>
    </source>
</evidence>
<dbReference type="GO" id="GO:0003700">
    <property type="term" value="F:DNA-binding transcription factor activity"/>
    <property type="evidence" value="ECO:0007669"/>
    <property type="project" value="InterPro"/>
</dbReference>
<sequence length="359" mass="40504">MFFSQDAFWMGQQPAPRSKILEKSVFSLDELPTGQQFEVWKDSINCVYAVDTSSQNRKDGFKANLNSWCHKDMVMVQAQSQSQQFVRSAQMAGRDGLDHYNVQLFTSGHVAAEKGLGGDTIRHGGLLLLDLAQPTEAQTSSFNSLHLFLPRRLMEDQLTNPDDHNLRFMSERDPLVRMVHDQILSLHHHIDLLNDEQIAVVQQSIVMMLVACMNGVSGENGESNAIRMDLDKLVRARRYFRQNMLSADLTPQLAASDLGMSRSHLYQLFAQYGGVNQYLRDMRLRHGLKLLSDPAKRSSSIYDIALECGYATDAGFIRAFRNRYEVTPGDVRAGVAPRTSGPESGPIDHRYENWIHGLS</sequence>
<reference evidence="5 6" key="1">
    <citation type="submission" date="2014-07" db="EMBL/GenBank/DDBJ databases">
        <title>Draft genome sequence of Thalassospira profundimaris 35.</title>
        <authorList>
            <person name="Lai Q."/>
            <person name="Shao Z."/>
        </authorList>
    </citation>
    <scope>NUCLEOTIDE SEQUENCE [LARGE SCALE GENOMIC DNA]</scope>
    <source>
        <strain evidence="5 6">35</strain>
    </source>
</reference>
<dbReference type="PROSITE" id="PS00041">
    <property type="entry name" value="HTH_ARAC_FAMILY_1"/>
    <property type="match status" value="1"/>
</dbReference>
<evidence type="ECO:0000256" key="1">
    <source>
        <dbReference type="ARBA" id="ARBA00023015"/>
    </source>
</evidence>
<evidence type="ECO:0000256" key="2">
    <source>
        <dbReference type="ARBA" id="ARBA00023125"/>
    </source>
</evidence>
<keyword evidence="1" id="KW-0805">Transcription regulation</keyword>
<keyword evidence="2" id="KW-0238">DNA-binding</keyword>
<dbReference type="GO" id="GO:0043565">
    <property type="term" value="F:sequence-specific DNA binding"/>
    <property type="evidence" value="ECO:0007669"/>
    <property type="project" value="InterPro"/>
</dbReference>
<dbReference type="AlphaFoldDB" id="A0A367W6X2"/>
<dbReference type="Gene3D" id="1.10.10.60">
    <property type="entry name" value="Homeodomain-like"/>
    <property type="match status" value="1"/>
</dbReference>
<dbReference type="SMART" id="SM00342">
    <property type="entry name" value="HTH_ARAC"/>
    <property type="match status" value="1"/>
</dbReference>
<evidence type="ECO:0000313" key="6">
    <source>
        <dbReference type="Proteomes" id="UP000253226"/>
    </source>
</evidence>
<proteinExistence type="predicted"/>
<dbReference type="InterPro" id="IPR050204">
    <property type="entry name" value="AraC_XylS_family_regulators"/>
</dbReference>
<dbReference type="Proteomes" id="UP000253226">
    <property type="component" value="Unassembled WGS sequence"/>
</dbReference>
<organism evidence="5 6">
    <name type="scientific">Thalassospira profundimaris</name>
    <dbReference type="NCBI Taxonomy" id="502049"/>
    <lineage>
        <taxon>Bacteria</taxon>
        <taxon>Pseudomonadati</taxon>
        <taxon>Pseudomonadota</taxon>
        <taxon>Alphaproteobacteria</taxon>
        <taxon>Rhodospirillales</taxon>
        <taxon>Thalassospiraceae</taxon>
        <taxon>Thalassospira</taxon>
    </lineage>
</organism>
<dbReference type="SUPFAM" id="SSF46689">
    <property type="entry name" value="Homeodomain-like"/>
    <property type="match status" value="1"/>
</dbReference>
<dbReference type="InterPro" id="IPR018062">
    <property type="entry name" value="HTH_AraC-typ_CS"/>
</dbReference>
<dbReference type="InterPro" id="IPR018060">
    <property type="entry name" value="HTH_AraC"/>
</dbReference>